<comment type="caution">
    <text evidence="14">The sequence shown here is derived from an EMBL/GenBank/DDBJ whole genome shotgun (WGS) entry which is preliminary data.</text>
</comment>
<evidence type="ECO:0000256" key="8">
    <source>
        <dbReference type="ARBA" id="ARBA00047899"/>
    </source>
</evidence>
<feature type="transmembrane region" description="Helical" evidence="12">
    <location>
        <begin position="796"/>
        <end position="816"/>
    </location>
</feature>
<dbReference type="InterPro" id="IPR000719">
    <property type="entry name" value="Prot_kinase_dom"/>
</dbReference>
<dbReference type="PROSITE" id="PS50011">
    <property type="entry name" value="PROTEIN_KINASE_DOM"/>
    <property type="match status" value="1"/>
</dbReference>
<dbReference type="SUPFAM" id="SSF56112">
    <property type="entry name" value="Protein kinase-like (PK-like)"/>
    <property type="match status" value="1"/>
</dbReference>
<accession>A0AAD5LHE0</accession>
<dbReference type="Gene3D" id="3.40.630.30">
    <property type="match status" value="1"/>
</dbReference>
<evidence type="ECO:0000256" key="2">
    <source>
        <dbReference type="ARBA" id="ARBA00012513"/>
    </source>
</evidence>
<dbReference type="FunFam" id="1.10.510.10:FF:000499">
    <property type="entry name" value="Serine/threonine-protein kinase KIC1"/>
    <property type="match status" value="1"/>
</dbReference>
<dbReference type="PROSITE" id="PS00107">
    <property type="entry name" value="PROTEIN_KINASE_ATP"/>
    <property type="match status" value="1"/>
</dbReference>
<dbReference type="GO" id="GO:0005524">
    <property type="term" value="F:ATP binding"/>
    <property type="evidence" value="ECO:0007669"/>
    <property type="project" value="UniProtKB-UniRule"/>
</dbReference>
<keyword evidence="3" id="KW-0723">Serine/threonine-protein kinase</keyword>
<dbReference type="Gene3D" id="1.10.510.10">
    <property type="entry name" value="Transferase(Phosphotransferase) domain 1"/>
    <property type="match status" value="1"/>
</dbReference>
<sequence>MTQQRDDLNERATKRVRFATPFVSANDAVHLAIAHDADQLTEGSNRAVFFSPKFTYHAFGKSEEIEGYEGLRIEVTFNARDFSALLKISHSGDEAKGCEELIEKLKPSLPATFTTDREVFRRSLESDAPFSPPGDLRSTYTLPNEDGGKREFEIYECAFENNMKAQRLHANLQTLSLWFIEGADAIDVSDPRWVLYLIYERLESSTALVPVGFITLFKFRNPLGRKVGETVATETHRICQALVFPTHQRQGHCERLMEHIYACVQADPNVYEVTVEDPVPGFSKLRDVVDAKQCRSNGFFVLPPAESDHARPGTGTKSLRPVDIQAVQEELKLTQRQVQRCYELFKLSYIDRSDENAHKQFRLEVKKRLFKLHAEDLEGMGSSERRKAFLDVEYRQLEACDPLHVHYELVEKIGDGAFGEVYRGIDTQTNEVCAIKIIDLEAAGDELDDIQQVASREIHVLSQCSCEQLTKYLGSFIVGTQLWIVMEYLSGGSVWDVMRTGPLNEDHIAVVLRELLEGLVYLHREKKIHRDIKAANILLSGDGHVKLADFGVTGQITESMTKRNTVVGTPFWMAPEVIQQSEYDFKADIWSLGITAIELAKGVPPHANMHPMKVLFLIPKSEPPVLEGAFSPELVDFVAKCLQKSPHDRPTAEELLQHPFVANANSIACLRDLIRSHNYLQSEPAFGTVDDGWDFGTVRLSASEVQEELEKVKHRIDDTAAEAIVGSNGIETVDDETAFEEVVKPAVFDVLEEVTAAGGEEAELSEELLFDFLHAFESLTQQPGLLRKHALGSFSLLYFSLFCFTFLLQLFTQFLIQSFQ</sequence>
<evidence type="ECO:0000256" key="10">
    <source>
        <dbReference type="PROSITE-ProRule" id="PRU10141"/>
    </source>
</evidence>
<dbReference type="GO" id="GO:0006325">
    <property type="term" value="P:chromatin organization"/>
    <property type="evidence" value="ECO:0007669"/>
    <property type="project" value="InterPro"/>
</dbReference>
<dbReference type="Gene3D" id="3.90.360.10">
    <property type="entry name" value="Histone acetyl transferase 1 (HAT1), N-terminal domain"/>
    <property type="match status" value="1"/>
</dbReference>
<reference evidence="14" key="1">
    <citation type="submission" date="2021-12" db="EMBL/GenBank/DDBJ databases">
        <title>Prjna785345.</title>
        <authorList>
            <person name="Rujirawat T."/>
            <person name="Krajaejun T."/>
        </authorList>
    </citation>
    <scope>NUCLEOTIDE SEQUENCE</scope>
    <source>
        <strain evidence="14">Pi057C3</strain>
    </source>
</reference>
<evidence type="ECO:0000313" key="15">
    <source>
        <dbReference type="Proteomes" id="UP001209570"/>
    </source>
</evidence>
<dbReference type="PANTHER" id="PTHR48012">
    <property type="entry name" value="STERILE20-LIKE KINASE, ISOFORM B-RELATED"/>
    <property type="match status" value="1"/>
</dbReference>
<evidence type="ECO:0000256" key="3">
    <source>
        <dbReference type="ARBA" id="ARBA00022527"/>
    </source>
</evidence>
<evidence type="ECO:0000256" key="5">
    <source>
        <dbReference type="ARBA" id="ARBA00022741"/>
    </source>
</evidence>
<keyword evidence="12" id="KW-0812">Transmembrane</keyword>
<feature type="region of interest" description="Disordered" evidence="11">
    <location>
        <begin position="124"/>
        <end position="143"/>
    </location>
</feature>
<dbReference type="GO" id="GO:0005737">
    <property type="term" value="C:cytoplasm"/>
    <property type="evidence" value="ECO:0007669"/>
    <property type="project" value="TreeGrafter"/>
</dbReference>
<dbReference type="SUPFAM" id="SSF55729">
    <property type="entry name" value="Acyl-CoA N-acyltransferases (Nat)"/>
    <property type="match status" value="1"/>
</dbReference>
<proteinExistence type="inferred from homology"/>
<dbReference type="InterPro" id="IPR019467">
    <property type="entry name" value="Hat1_N"/>
</dbReference>
<gene>
    <name evidence="14" type="ORF">P43SY_000551</name>
</gene>
<evidence type="ECO:0000256" key="11">
    <source>
        <dbReference type="SAM" id="MobiDB-lite"/>
    </source>
</evidence>
<keyword evidence="6" id="KW-0418">Kinase</keyword>
<dbReference type="PANTHER" id="PTHR48012:SF10">
    <property type="entry name" value="FI20177P1"/>
    <property type="match status" value="1"/>
</dbReference>
<dbReference type="SMART" id="SM00220">
    <property type="entry name" value="S_TKc"/>
    <property type="match status" value="1"/>
</dbReference>
<dbReference type="Proteomes" id="UP001209570">
    <property type="component" value="Unassembled WGS sequence"/>
</dbReference>
<comment type="catalytic activity">
    <reaction evidence="9">
        <text>L-seryl-[protein] + ATP = O-phospho-L-seryl-[protein] + ADP + H(+)</text>
        <dbReference type="Rhea" id="RHEA:17989"/>
        <dbReference type="Rhea" id="RHEA-COMP:9863"/>
        <dbReference type="Rhea" id="RHEA-COMP:11604"/>
        <dbReference type="ChEBI" id="CHEBI:15378"/>
        <dbReference type="ChEBI" id="CHEBI:29999"/>
        <dbReference type="ChEBI" id="CHEBI:30616"/>
        <dbReference type="ChEBI" id="CHEBI:83421"/>
        <dbReference type="ChEBI" id="CHEBI:456216"/>
        <dbReference type="EC" id="2.7.11.1"/>
    </reaction>
</comment>
<evidence type="ECO:0000256" key="4">
    <source>
        <dbReference type="ARBA" id="ARBA00022679"/>
    </source>
</evidence>
<keyword evidence="12" id="KW-1133">Transmembrane helix</keyword>
<organism evidence="14 15">
    <name type="scientific">Pythium insidiosum</name>
    <name type="common">Pythiosis disease agent</name>
    <dbReference type="NCBI Taxonomy" id="114742"/>
    <lineage>
        <taxon>Eukaryota</taxon>
        <taxon>Sar</taxon>
        <taxon>Stramenopiles</taxon>
        <taxon>Oomycota</taxon>
        <taxon>Peronosporomycetes</taxon>
        <taxon>Pythiales</taxon>
        <taxon>Pythiaceae</taxon>
        <taxon>Pythium</taxon>
    </lineage>
</organism>
<dbReference type="CDD" id="cd06609">
    <property type="entry name" value="STKc_MST3_like"/>
    <property type="match status" value="1"/>
</dbReference>
<feature type="binding site" evidence="10">
    <location>
        <position position="436"/>
    </location>
    <ligand>
        <name>ATP</name>
        <dbReference type="ChEBI" id="CHEBI:30616"/>
    </ligand>
</feature>
<protein>
    <recommendedName>
        <fullName evidence="2">non-specific serine/threonine protein kinase</fullName>
        <ecNumber evidence="2">2.7.11.1</ecNumber>
    </recommendedName>
</protein>
<evidence type="ECO:0000256" key="1">
    <source>
        <dbReference type="ARBA" id="ARBA00008874"/>
    </source>
</evidence>
<dbReference type="Pfam" id="PF10394">
    <property type="entry name" value="Hat1_N"/>
    <property type="match status" value="1"/>
</dbReference>
<feature type="domain" description="Protein kinase" evidence="13">
    <location>
        <begin position="407"/>
        <end position="661"/>
    </location>
</feature>
<dbReference type="EC" id="2.7.11.1" evidence="2"/>
<dbReference type="Pfam" id="PF00069">
    <property type="entry name" value="Pkinase"/>
    <property type="match status" value="1"/>
</dbReference>
<evidence type="ECO:0000256" key="12">
    <source>
        <dbReference type="SAM" id="Phobius"/>
    </source>
</evidence>
<dbReference type="EMBL" id="JAKCXM010000225">
    <property type="protein sequence ID" value="KAJ0398182.1"/>
    <property type="molecule type" value="Genomic_DNA"/>
</dbReference>
<name>A0AAD5LHE0_PYTIN</name>
<keyword evidence="7 10" id="KW-0067">ATP-binding</keyword>
<dbReference type="GO" id="GO:0004674">
    <property type="term" value="F:protein serine/threonine kinase activity"/>
    <property type="evidence" value="ECO:0007669"/>
    <property type="project" value="UniProtKB-KW"/>
</dbReference>
<comment type="similarity">
    <text evidence="1">Belongs to the protein kinase superfamily. STE Ser/Thr protein kinase family. STE20 subfamily.</text>
</comment>
<keyword evidence="4" id="KW-0808">Transferase</keyword>
<dbReference type="InterPro" id="IPR037113">
    <property type="entry name" value="Hat1_N_sf"/>
</dbReference>
<evidence type="ECO:0000313" key="14">
    <source>
        <dbReference type="EMBL" id="KAJ0398182.1"/>
    </source>
</evidence>
<dbReference type="InterPro" id="IPR016181">
    <property type="entry name" value="Acyl_CoA_acyltransferase"/>
</dbReference>
<dbReference type="InterPro" id="IPR050629">
    <property type="entry name" value="STE20/SPS1-PAK"/>
</dbReference>
<evidence type="ECO:0000256" key="7">
    <source>
        <dbReference type="ARBA" id="ARBA00022840"/>
    </source>
</evidence>
<dbReference type="AlphaFoldDB" id="A0AAD5LHE0"/>
<evidence type="ECO:0000256" key="9">
    <source>
        <dbReference type="ARBA" id="ARBA00048679"/>
    </source>
</evidence>
<keyword evidence="15" id="KW-1185">Reference proteome</keyword>
<keyword evidence="5 10" id="KW-0547">Nucleotide-binding</keyword>
<evidence type="ECO:0000256" key="6">
    <source>
        <dbReference type="ARBA" id="ARBA00022777"/>
    </source>
</evidence>
<evidence type="ECO:0000259" key="13">
    <source>
        <dbReference type="PROSITE" id="PS50011"/>
    </source>
</evidence>
<comment type="catalytic activity">
    <reaction evidence="8">
        <text>L-threonyl-[protein] + ATP = O-phospho-L-threonyl-[protein] + ADP + H(+)</text>
        <dbReference type="Rhea" id="RHEA:46608"/>
        <dbReference type="Rhea" id="RHEA-COMP:11060"/>
        <dbReference type="Rhea" id="RHEA-COMP:11605"/>
        <dbReference type="ChEBI" id="CHEBI:15378"/>
        <dbReference type="ChEBI" id="CHEBI:30013"/>
        <dbReference type="ChEBI" id="CHEBI:30616"/>
        <dbReference type="ChEBI" id="CHEBI:61977"/>
        <dbReference type="ChEBI" id="CHEBI:456216"/>
        <dbReference type="EC" id="2.7.11.1"/>
    </reaction>
</comment>
<keyword evidence="12" id="KW-0472">Membrane</keyword>
<dbReference type="InterPro" id="IPR011009">
    <property type="entry name" value="Kinase-like_dom_sf"/>
</dbReference>
<dbReference type="InterPro" id="IPR017441">
    <property type="entry name" value="Protein_kinase_ATP_BS"/>
</dbReference>